<protein>
    <recommendedName>
        <fullName evidence="3">DUF669 domain-containing protein</fullName>
    </recommendedName>
</protein>
<dbReference type="EMBL" id="LR798318">
    <property type="protein sequence ID" value="CAB5223344.1"/>
    <property type="molecule type" value="Genomic_DNA"/>
</dbReference>
<name>A0A6J7X4Y5_9CAUD</name>
<proteinExistence type="predicted"/>
<dbReference type="Pfam" id="PF05037">
    <property type="entry name" value="DUF669"/>
    <property type="match status" value="1"/>
</dbReference>
<reference evidence="2" key="1">
    <citation type="submission" date="2020-05" db="EMBL/GenBank/DDBJ databases">
        <authorList>
            <person name="Chiriac C."/>
            <person name="Salcher M."/>
            <person name="Ghai R."/>
            <person name="Kavagutti S V."/>
        </authorList>
    </citation>
    <scope>NUCLEOTIDE SEQUENCE</scope>
</reference>
<gene>
    <name evidence="2" type="ORF">UFOVP381_32</name>
</gene>
<feature type="compositionally biased region" description="Low complexity" evidence="1">
    <location>
        <begin position="138"/>
        <end position="150"/>
    </location>
</feature>
<accession>A0A6J7X4Y5</accession>
<evidence type="ECO:0000256" key="1">
    <source>
        <dbReference type="SAM" id="MobiDB-lite"/>
    </source>
</evidence>
<sequence length="160" mass="17596">MAKLGFNYSGDTEELNSNDFDRTPLPEGKYNVEILDSDYRDAKTGNGSYVMVEFSVLDPEYAGRKIWSNYNIINSNPKAQEIGEQQFAKLCLAALGKPSCNDTDDLIGRQVALGVGFEKNDPTRNRVKWSEPVQQTTSAPARSSVAPSVAIKTTPWGKGN</sequence>
<evidence type="ECO:0008006" key="3">
    <source>
        <dbReference type="Google" id="ProtNLM"/>
    </source>
</evidence>
<organism evidence="2">
    <name type="scientific">uncultured Caudovirales phage</name>
    <dbReference type="NCBI Taxonomy" id="2100421"/>
    <lineage>
        <taxon>Viruses</taxon>
        <taxon>Duplodnaviria</taxon>
        <taxon>Heunggongvirae</taxon>
        <taxon>Uroviricota</taxon>
        <taxon>Caudoviricetes</taxon>
        <taxon>Peduoviridae</taxon>
        <taxon>Maltschvirus</taxon>
        <taxon>Maltschvirus maltsch</taxon>
    </lineage>
</organism>
<dbReference type="InterPro" id="IPR007731">
    <property type="entry name" value="DUF669"/>
</dbReference>
<feature type="region of interest" description="Disordered" evidence="1">
    <location>
        <begin position="130"/>
        <end position="160"/>
    </location>
</feature>
<evidence type="ECO:0000313" key="2">
    <source>
        <dbReference type="EMBL" id="CAB5223344.1"/>
    </source>
</evidence>